<dbReference type="InterPro" id="IPR036163">
    <property type="entry name" value="HMA_dom_sf"/>
</dbReference>
<keyword evidence="6" id="KW-0479">Metal-binding</keyword>
<evidence type="ECO:0000256" key="9">
    <source>
        <dbReference type="ARBA" id="ARBA00022967"/>
    </source>
</evidence>
<dbReference type="Pfam" id="PF00403">
    <property type="entry name" value="HMA"/>
    <property type="match status" value="1"/>
</dbReference>
<keyword evidence="8" id="KW-0067">ATP-binding</keyword>
<dbReference type="GO" id="GO:0005524">
    <property type="term" value="F:ATP binding"/>
    <property type="evidence" value="ECO:0007669"/>
    <property type="project" value="UniProtKB-KW"/>
</dbReference>
<dbReference type="PANTHER" id="PTHR43520">
    <property type="entry name" value="ATP7, ISOFORM B"/>
    <property type="match status" value="1"/>
</dbReference>
<dbReference type="SUPFAM" id="SSF55008">
    <property type="entry name" value="HMA, heavy metal-associated domain"/>
    <property type="match status" value="1"/>
</dbReference>
<evidence type="ECO:0000256" key="10">
    <source>
        <dbReference type="ARBA" id="ARBA00022989"/>
    </source>
</evidence>
<feature type="transmembrane region" description="Helical" evidence="13">
    <location>
        <begin position="170"/>
        <end position="189"/>
    </location>
</feature>
<evidence type="ECO:0000256" key="5">
    <source>
        <dbReference type="ARBA" id="ARBA00022692"/>
    </source>
</evidence>
<feature type="transmembrane region" description="Helical" evidence="13">
    <location>
        <begin position="131"/>
        <end position="149"/>
    </location>
</feature>
<evidence type="ECO:0000256" key="8">
    <source>
        <dbReference type="ARBA" id="ARBA00022840"/>
    </source>
</evidence>
<dbReference type="InterPro" id="IPR059000">
    <property type="entry name" value="ATPase_P-type_domA"/>
</dbReference>
<feature type="transmembrane region" description="Helical" evidence="13">
    <location>
        <begin position="195"/>
        <end position="211"/>
    </location>
</feature>
<evidence type="ECO:0000256" key="2">
    <source>
        <dbReference type="ARBA" id="ARBA00006024"/>
    </source>
</evidence>
<proteinExistence type="inferred from homology"/>
<dbReference type="InterPro" id="IPR023298">
    <property type="entry name" value="ATPase_P-typ_TM_dom_sf"/>
</dbReference>
<dbReference type="GO" id="GO:0005886">
    <property type="term" value="C:plasma membrane"/>
    <property type="evidence" value="ECO:0007669"/>
    <property type="project" value="UniProtKB-SubCell"/>
</dbReference>
<dbReference type="Gene3D" id="3.30.70.100">
    <property type="match status" value="1"/>
</dbReference>
<reference evidence="15" key="1">
    <citation type="submission" date="2018-05" db="EMBL/GenBank/DDBJ databases">
        <authorList>
            <person name="Lanie J.A."/>
            <person name="Ng W.-L."/>
            <person name="Kazmierczak K.M."/>
            <person name="Andrzejewski T.M."/>
            <person name="Davidsen T.M."/>
            <person name="Wayne K.J."/>
            <person name="Tettelin H."/>
            <person name="Glass J.I."/>
            <person name="Rusch D."/>
            <person name="Podicherti R."/>
            <person name="Tsui H.-C.T."/>
            <person name="Winkler M.E."/>
        </authorList>
    </citation>
    <scope>NUCLEOTIDE SEQUENCE</scope>
</reference>
<comment type="subcellular location">
    <subcellularLocation>
        <location evidence="1">Cell membrane</location>
        <topology evidence="1">Multi-pass membrane protein</topology>
    </subcellularLocation>
</comment>
<evidence type="ECO:0000256" key="4">
    <source>
        <dbReference type="ARBA" id="ARBA00022475"/>
    </source>
</evidence>
<evidence type="ECO:0000256" key="1">
    <source>
        <dbReference type="ARBA" id="ARBA00004651"/>
    </source>
</evidence>
<dbReference type="GO" id="GO:0043682">
    <property type="term" value="F:P-type divalent copper transporter activity"/>
    <property type="evidence" value="ECO:0007669"/>
    <property type="project" value="TreeGrafter"/>
</dbReference>
<dbReference type="GO" id="GO:0055070">
    <property type="term" value="P:copper ion homeostasis"/>
    <property type="evidence" value="ECO:0007669"/>
    <property type="project" value="TreeGrafter"/>
</dbReference>
<dbReference type="InterPro" id="IPR017969">
    <property type="entry name" value="Heavy-metal-associated_CS"/>
</dbReference>
<evidence type="ECO:0000256" key="13">
    <source>
        <dbReference type="SAM" id="Phobius"/>
    </source>
</evidence>
<dbReference type="SUPFAM" id="SSF81665">
    <property type="entry name" value="Calcium ATPase, transmembrane domain M"/>
    <property type="match status" value="1"/>
</dbReference>
<sequence>MEQPLQVINLDIQGMTCAGCANSVEKALGNVNGVGSAEVNFALNRASVHFNPEFANSSQLLSAVENAGFNARRLKENDDFAELSEQSEEEYLKLRGRMKFALGFSVPLVLLAMAPMLGFSLPVLLSPETKPLNYGIIQLLLVLPVLWAGRDFYTKGFFAFSRWSPNMDTLIAIGTSAAVGFSVWNLTGISQNIEGLYFETAGVIISLILLGKSLESKSRIRASEAINSLLKLRPKEAVLIHDGKESSIPIDLVHSGDILRIRPGSIIPVDGVIAEGSSYVDESMLTGEAVPVKKTIGAEVTGGTSNTNGVMDIRVIRVGAQTVLSSIIRMVENAQLAKAPVSRMADKVAGVFVPIVLIIAAVSGILWWVSGAETNDILRYTIAVLVIACPCALGLATPIAILV</sequence>
<keyword evidence="11" id="KW-0406">Ion transport</keyword>
<keyword evidence="12 13" id="KW-0472">Membrane</keyword>
<dbReference type="FunFam" id="2.70.150.10:FF:000020">
    <property type="entry name" value="Copper-exporting P-type ATPase A"/>
    <property type="match status" value="1"/>
</dbReference>
<comment type="similarity">
    <text evidence="2">Belongs to the cation transport ATPase (P-type) (TC 3.A.3) family. Type IB subfamily.</text>
</comment>
<protein>
    <recommendedName>
        <fullName evidence="14">HMA domain-containing protein</fullName>
    </recommendedName>
</protein>
<evidence type="ECO:0000256" key="7">
    <source>
        <dbReference type="ARBA" id="ARBA00022741"/>
    </source>
</evidence>
<dbReference type="PRINTS" id="PR00943">
    <property type="entry name" value="CUATPASE"/>
</dbReference>
<dbReference type="PROSITE" id="PS50846">
    <property type="entry name" value="HMA_2"/>
    <property type="match status" value="1"/>
</dbReference>
<feature type="transmembrane region" description="Helical" evidence="13">
    <location>
        <begin position="100"/>
        <end position="125"/>
    </location>
</feature>
<keyword evidence="3" id="KW-0813">Transport</keyword>
<dbReference type="PROSITE" id="PS01047">
    <property type="entry name" value="HMA_1"/>
    <property type="match status" value="1"/>
</dbReference>
<gene>
    <name evidence="15" type="ORF">METZ01_LOCUS132871</name>
</gene>
<evidence type="ECO:0000256" key="6">
    <source>
        <dbReference type="ARBA" id="ARBA00022723"/>
    </source>
</evidence>
<feature type="domain" description="HMA" evidence="14">
    <location>
        <begin position="6"/>
        <end position="72"/>
    </location>
</feature>
<evidence type="ECO:0000256" key="12">
    <source>
        <dbReference type="ARBA" id="ARBA00023136"/>
    </source>
</evidence>
<organism evidence="15">
    <name type="scientific">marine metagenome</name>
    <dbReference type="NCBI Taxonomy" id="408172"/>
    <lineage>
        <taxon>unclassified sequences</taxon>
        <taxon>metagenomes</taxon>
        <taxon>ecological metagenomes</taxon>
    </lineage>
</organism>
<dbReference type="GO" id="GO:0016887">
    <property type="term" value="F:ATP hydrolysis activity"/>
    <property type="evidence" value="ECO:0007669"/>
    <property type="project" value="InterPro"/>
</dbReference>
<evidence type="ECO:0000256" key="3">
    <source>
        <dbReference type="ARBA" id="ARBA00022448"/>
    </source>
</evidence>
<keyword evidence="5 13" id="KW-0812">Transmembrane</keyword>
<keyword evidence="10 13" id="KW-1133">Transmembrane helix</keyword>
<dbReference type="NCBIfam" id="TIGR01494">
    <property type="entry name" value="ATPase_P-type"/>
    <property type="match status" value="1"/>
</dbReference>
<evidence type="ECO:0000313" key="15">
    <source>
        <dbReference type="EMBL" id="SVA80017.1"/>
    </source>
</evidence>
<dbReference type="GO" id="GO:0005507">
    <property type="term" value="F:copper ion binding"/>
    <property type="evidence" value="ECO:0007669"/>
    <property type="project" value="TreeGrafter"/>
</dbReference>
<dbReference type="FunFam" id="3.30.70.100:FF:000005">
    <property type="entry name" value="Copper-exporting P-type ATPase A"/>
    <property type="match status" value="1"/>
</dbReference>
<accession>A0A381YU44</accession>
<keyword evidence="9" id="KW-1278">Translocase</keyword>
<evidence type="ECO:0000256" key="11">
    <source>
        <dbReference type="ARBA" id="ARBA00023065"/>
    </source>
</evidence>
<name>A0A381YU44_9ZZZZ</name>
<dbReference type="EMBL" id="UINC01018960">
    <property type="protein sequence ID" value="SVA80017.1"/>
    <property type="molecule type" value="Genomic_DNA"/>
</dbReference>
<dbReference type="InterPro" id="IPR001757">
    <property type="entry name" value="P_typ_ATPase"/>
</dbReference>
<dbReference type="PANTHER" id="PTHR43520:SF8">
    <property type="entry name" value="P-TYPE CU(+) TRANSPORTER"/>
    <property type="match status" value="1"/>
</dbReference>
<dbReference type="Pfam" id="PF00122">
    <property type="entry name" value="E1-E2_ATPase"/>
    <property type="match status" value="1"/>
</dbReference>
<dbReference type="SUPFAM" id="SSF81653">
    <property type="entry name" value="Calcium ATPase, transduction domain A"/>
    <property type="match status" value="1"/>
</dbReference>
<evidence type="ECO:0000259" key="14">
    <source>
        <dbReference type="PROSITE" id="PS50846"/>
    </source>
</evidence>
<keyword evidence="7" id="KW-0547">Nucleotide-binding</keyword>
<feature type="transmembrane region" description="Helical" evidence="13">
    <location>
        <begin position="380"/>
        <end position="402"/>
    </location>
</feature>
<dbReference type="AlphaFoldDB" id="A0A381YU44"/>
<dbReference type="Gene3D" id="2.70.150.10">
    <property type="entry name" value="Calcium-transporting ATPase, cytoplasmic transduction domain A"/>
    <property type="match status" value="1"/>
</dbReference>
<keyword evidence="4" id="KW-1003">Cell membrane</keyword>
<dbReference type="CDD" id="cd00371">
    <property type="entry name" value="HMA"/>
    <property type="match status" value="1"/>
</dbReference>
<dbReference type="InterPro" id="IPR006121">
    <property type="entry name" value="HMA_dom"/>
</dbReference>
<feature type="non-terminal residue" evidence="15">
    <location>
        <position position="403"/>
    </location>
</feature>
<dbReference type="InterPro" id="IPR008250">
    <property type="entry name" value="ATPase_P-typ_transduc_dom_A_sf"/>
</dbReference>
<feature type="transmembrane region" description="Helical" evidence="13">
    <location>
        <begin position="348"/>
        <end position="368"/>
    </location>
</feature>